<keyword evidence="2 8" id="KW-0812">Transmembrane</keyword>
<dbReference type="SFLD" id="SFLDF00027">
    <property type="entry name" value="p-type_atpase"/>
    <property type="match status" value="1"/>
</dbReference>
<dbReference type="Pfam" id="PF00689">
    <property type="entry name" value="Cation_ATPase_C"/>
    <property type="match status" value="1"/>
</dbReference>
<dbReference type="InterPro" id="IPR059000">
    <property type="entry name" value="ATPase_P-type_domA"/>
</dbReference>
<dbReference type="Gene3D" id="1.20.1110.10">
    <property type="entry name" value="Calcium-transporting ATPase, transmembrane domain"/>
    <property type="match status" value="2"/>
</dbReference>
<dbReference type="Proteomes" id="UP000031036">
    <property type="component" value="Unassembled WGS sequence"/>
</dbReference>
<dbReference type="SUPFAM" id="SSF81660">
    <property type="entry name" value="Metal cation-transporting ATPase, ATP-binding domain N"/>
    <property type="match status" value="1"/>
</dbReference>
<evidence type="ECO:0000256" key="7">
    <source>
        <dbReference type="ARBA" id="ARBA00023136"/>
    </source>
</evidence>
<dbReference type="InterPro" id="IPR023299">
    <property type="entry name" value="ATPase_P-typ_cyto_dom_N"/>
</dbReference>
<dbReference type="SFLD" id="SFLDG00002">
    <property type="entry name" value="C1.7:_P-type_atpase_like"/>
    <property type="match status" value="1"/>
</dbReference>
<dbReference type="InterPro" id="IPR006068">
    <property type="entry name" value="ATPase_P-typ_cation-transptr_C"/>
</dbReference>
<dbReference type="InterPro" id="IPR050510">
    <property type="entry name" value="Cation_transp_ATPase_P-type"/>
</dbReference>
<name>A0A0B2W5H8_TOXCA</name>
<dbReference type="SUPFAM" id="SSF81665">
    <property type="entry name" value="Calcium ATPase, transmembrane domain M"/>
    <property type="match status" value="1"/>
</dbReference>
<dbReference type="Pfam" id="PF00690">
    <property type="entry name" value="Cation_ATPase_N"/>
    <property type="match status" value="1"/>
</dbReference>
<evidence type="ECO:0000256" key="8">
    <source>
        <dbReference type="SAM" id="Phobius"/>
    </source>
</evidence>
<dbReference type="GO" id="GO:1990573">
    <property type="term" value="P:potassium ion import across plasma membrane"/>
    <property type="evidence" value="ECO:0007669"/>
    <property type="project" value="TreeGrafter"/>
</dbReference>
<evidence type="ECO:0000256" key="1">
    <source>
        <dbReference type="ARBA" id="ARBA00004141"/>
    </source>
</evidence>
<dbReference type="GO" id="GO:0005391">
    <property type="term" value="F:P-type sodium:potassium-exchanging transporter activity"/>
    <property type="evidence" value="ECO:0007669"/>
    <property type="project" value="TreeGrafter"/>
</dbReference>
<evidence type="ECO:0000259" key="9">
    <source>
        <dbReference type="SMART" id="SM00831"/>
    </source>
</evidence>
<dbReference type="GO" id="GO:1902600">
    <property type="term" value="P:proton transmembrane transport"/>
    <property type="evidence" value="ECO:0007669"/>
    <property type="project" value="TreeGrafter"/>
</dbReference>
<sequence length="1097" mass="121340">MRAVRRIKRSCDLKNEVKKSGVKAGSSTDNANRNLSSLFFEHRLTLLELQMQFVDSNIFVSKPNNSGGLTSKKASDKLAKDGPNVLLPPKEMGNLELFLRQFVNLFWILLIGAGILSLVTYFFDRSVAINLYAAIVLFLIVIVMCTVTFFEEKKARNVVRGFSNLLPAKCTVIRESRQMTIDSCDIVVGDLVIVKSGSRVPADLRIIQSTGLKVEASSITGEAEPIEVHAESVAEHIGVFDAGNVTFNGSFCVDGEGIGICIRTGQATVIGQIAALTTEQKQESSSLQIEISRFVKFVTVSALIMGAIIFIIGGFINKWHDIVNLFISGFLVVIVANVPQGLPATVTSELTIIARRMASKNVYMKKLDVIESFGATTVIASDKTGTLTMNKMTVTDVWCGRNYVSGIPEVKYKTLHTITASKERSVMVGLDDFDKPLPDLITIMAICNKAEFEAVGQTIHFGDEQLTLSRRTLSKIDGGENLWRPTGRRRLHSVAPAADDLEAGGKLGRRRHSTMSVGGSKKERRICGTPSEVALLRYADSVTDVAQLRRRYRIAFEVPFNSMRKWHLTVVQDNTINENDEDNKLSYIAFLKGAPEVIMKKCSQFALADGCISIDEGTEMEFQDAYDHFGNSGRRVIGFAMKRFPFNSNMRFSSDGSDFPLEDFTFVGLVAIMDPPRPDTSDAIKRCKRAGIKVFMVTGDHPSTATAVAKEIGLIGPPKEITVQKTKRSISMSFAKDEEEDEERDWAVVHGSLLPDLTEAHWDELLETTPEQKLLIVEKCQHRGEVVTVTGDGVNDAPALKKANVGVAMGITGSDVAKQAADIVLMDDNFASIVKGVEEGRLLFDNLRKTIAYTLTHTMPEVVTIVFNFVVGVPMALTTLLILSVDLGTELAPAISLAYENAEIDIMEKAPRKRTTRLVSIAMLAYSYAIAGGMVIIGSSAAYLYTYAYHGIDLRDIFFSADDYFKHNAIGNFTSNGLVFNEEQQVEIQAQGCAAYYITMVISQAFHLWMCKTRRISIFQHGINNLVSIYAVIIEVLLVLLFVYTPGINFVMGARPPPFQVWFFAPAVGIALWIYNETRKLFIRRSPNNNVVRLFKW</sequence>
<protein>
    <submittedName>
        <fullName evidence="10">Sodium/potassium-transporting ATPase subunit alpha-2</fullName>
    </submittedName>
</protein>
<keyword evidence="11" id="KW-1185">Reference proteome</keyword>
<dbReference type="GO" id="GO:0005524">
    <property type="term" value="F:ATP binding"/>
    <property type="evidence" value="ECO:0007669"/>
    <property type="project" value="UniProtKB-KW"/>
</dbReference>
<dbReference type="SUPFAM" id="SSF81653">
    <property type="entry name" value="Calcium ATPase, transduction domain A"/>
    <property type="match status" value="1"/>
</dbReference>
<accession>A0A0B2W5H8</accession>
<keyword evidence="6 8" id="KW-1133">Transmembrane helix</keyword>
<dbReference type="GO" id="GO:0030007">
    <property type="term" value="P:intracellular potassium ion homeostasis"/>
    <property type="evidence" value="ECO:0007669"/>
    <property type="project" value="TreeGrafter"/>
</dbReference>
<reference evidence="10 11" key="1">
    <citation type="submission" date="2014-11" db="EMBL/GenBank/DDBJ databases">
        <title>Genetic blueprint of the zoonotic pathogen Toxocara canis.</title>
        <authorList>
            <person name="Zhu X.-Q."/>
            <person name="Korhonen P.K."/>
            <person name="Cai H."/>
            <person name="Young N.D."/>
            <person name="Nejsum P."/>
            <person name="von Samson-Himmelstjerna G."/>
            <person name="Boag P.R."/>
            <person name="Tan P."/>
            <person name="Li Q."/>
            <person name="Min J."/>
            <person name="Yang Y."/>
            <person name="Wang X."/>
            <person name="Fang X."/>
            <person name="Hall R.S."/>
            <person name="Hofmann A."/>
            <person name="Sternberg P.W."/>
            <person name="Jex A.R."/>
            <person name="Gasser R.B."/>
        </authorList>
    </citation>
    <scope>NUCLEOTIDE SEQUENCE [LARGE SCALE GENOMIC DNA]</scope>
    <source>
        <strain evidence="10">PN_DK_2014</strain>
    </source>
</reference>
<dbReference type="InterPro" id="IPR044492">
    <property type="entry name" value="P_typ_ATPase_HD_dom"/>
</dbReference>
<dbReference type="Gene3D" id="3.40.1110.10">
    <property type="entry name" value="Calcium-transporting ATPase, cytoplasmic domain N"/>
    <property type="match status" value="1"/>
</dbReference>
<dbReference type="PRINTS" id="PR00121">
    <property type="entry name" value="NAKATPASE"/>
</dbReference>
<feature type="domain" description="Cation-transporting P-type ATPase N-terminal" evidence="9">
    <location>
        <begin position="40"/>
        <end position="122"/>
    </location>
</feature>
<dbReference type="STRING" id="6265.A0A0B2W5H8"/>
<keyword evidence="5" id="KW-1278">Translocase</keyword>
<dbReference type="PROSITE" id="PS00154">
    <property type="entry name" value="ATPASE_E1_E2"/>
    <property type="match status" value="1"/>
</dbReference>
<dbReference type="FunFam" id="1.20.1110.10:FF:000064">
    <property type="entry name" value="Cation transporting ATPase"/>
    <property type="match status" value="1"/>
</dbReference>
<dbReference type="SFLD" id="SFLDS00003">
    <property type="entry name" value="Haloacid_Dehalogenase"/>
    <property type="match status" value="1"/>
</dbReference>
<dbReference type="PRINTS" id="PR00119">
    <property type="entry name" value="CATATPASE"/>
</dbReference>
<proteinExistence type="predicted"/>
<dbReference type="InterPro" id="IPR004014">
    <property type="entry name" value="ATPase_P-typ_cation-transptr_N"/>
</dbReference>
<feature type="transmembrane region" description="Helical" evidence="8">
    <location>
        <begin position="129"/>
        <end position="150"/>
    </location>
</feature>
<dbReference type="PANTHER" id="PTHR43294">
    <property type="entry name" value="SODIUM/POTASSIUM-TRANSPORTING ATPASE SUBUNIT ALPHA"/>
    <property type="match status" value="1"/>
</dbReference>
<dbReference type="Pfam" id="PF13246">
    <property type="entry name" value="Cation_ATPase"/>
    <property type="match status" value="1"/>
</dbReference>
<feature type="transmembrane region" description="Helical" evidence="8">
    <location>
        <begin position="918"/>
        <end position="945"/>
    </location>
</feature>
<feature type="transmembrane region" description="Helical" evidence="8">
    <location>
        <begin position="294"/>
        <end position="316"/>
    </location>
</feature>
<dbReference type="InterPro" id="IPR018303">
    <property type="entry name" value="ATPase_P-typ_P_site"/>
</dbReference>
<dbReference type="OrthoDB" id="3352408at2759"/>
<dbReference type="GO" id="GO:0016887">
    <property type="term" value="F:ATP hydrolysis activity"/>
    <property type="evidence" value="ECO:0007669"/>
    <property type="project" value="InterPro"/>
</dbReference>
<dbReference type="InterPro" id="IPR008250">
    <property type="entry name" value="ATPase_P-typ_transduc_dom_A_sf"/>
</dbReference>
<dbReference type="GO" id="GO:0006883">
    <property type="term" value="P:intracellular sodium ion homeostasis"/>
    <property type="evidence" value="ECO:0007669"/>
    <property type="project" value="TreeGrafter"/>
</dbReference>
<keyword evidence="4" id="KW-0067">ATP-binding</keyword>
<dbReference type="InterPro" id="IPR036412">
    <property type="entry name" value="HAD-like_sf"/>
</dbReference>
<dbReference type="GO" id="GO:0036376">
    <property type="term" value="P:sodium ion export across plasma membrane"/>
    <property type="evidence" value="ECO:0007669"/>
    <property type="project" value="TreeGrafter"/>
</dbReference>
<keyword evidence="3" id="KW-0547">Nucleotide-binding</keyword>
<dbReference type="GO" id="GO:0005886">
    <property type="term" value="C:plasma membrane"/>
    <property type="evidence" value="ECO:0007669"/>
    <property type="project" value="TreeGrafter"/>
</dbReference>
<keyword evidence="7 8" id="KW-0472">Membrane</keyword>
<evidence type="ECO:0000256" key="4">
    <source>
        <dbReference type="ARBA" id="ARBA00022840"/>
    </source>
</evidence>
<dbReference type="InterPro" id="IPR023298">
    <property type="entry name" value="ATPase_P-typ_TM_dom_sf"/>
</dbReference>
<evidence type="ECO:0000256" key="6">
    <source>
        <dbReference type="ARBA" id="ARBA00022989"/>
    </source>
</evidence>
<evidence type="ECO:0000256" key="2">
    <source>
        <dbReference type="ARBA" id="ARBA00022692"/>
    </source>
</evidence>
<dbReference type="Pfam" id="PF00122">
    <property type="entry name" value="E1-E2_ATPase"/>
    <property type="match status" value="1"/>
</dbReference>
<comment type="caution">
    <text evidence="10">The sequence shown here is derived from an EMBL/GenBank/DDBJ whole genome shotgun (WGS) entry which is preliminary data.</text>
</comment>
<evidence type="ECO:0000313" key="11">
    <source>
        <dbReference type="Proteomes" id="UP000031036"/>
    </source>
</evidence>
<feature type="transmembrane region" description="Helical" evidence="8">
    <location>
        <begin position="994"/>
        <end position="1011"/>
    </location>
</feature>
<dbReference type="Gene3D" id="2.70.150.10">
    <property type="entry name" value="Calcium-transporting ATPase, cytoplasmic transduction domain A"/>
    <property type="match status" value="1"/>
</dbReference>
<dbReference type="AlphaFoldDB" id="A0A0B2W5H8"/>
<dbReference type="OMA" id="PTSCQVI"/>
<dbReference type="PANTHER" id="PTHR43294:SF5">
    <property type="entry name" value="CATION-TRANSPORTING P-TYPE ATPASE N-TERMINAL DOMAIN-CONTAINING PROTEIN"/>
    <property type="match status" value="1"/>
</dbReference>
<dbReference type="FunFam" id="3.40.50.1000:FF:000083">
    <property type="entry name" value="Sodium/potassium-transporting ATPase subunit alpha"/>
    <property type="match status" value="1"/>
</dbReference>
<gene>
    <name evidence="10" type="primary">ATP1A2</name>
    <name evidence="10" type="ORF">Tcan_04894</name>
</gene>
<evidence type="ECO:0000256" key="5">
    <source>
        <dbReference type="ARBA" id="ARBA00022967"/>
    </source>
</evidence>
<dbReference type="NCBIfam" id="TIGR01494">
    <property type="entry name" value="ATPase_P-type"/>
    <property type="match status" value="2"/>
</dbReference>
<evidence type="ECO:0000256" key="3">
    <source>
        <dbReference type="ARBA" id="ARBA00022741"/>
    </source>
</evidence>
<dbReference type="SUPFAM" id="SSF56784">
    <property type="entry name" value="HAD-like"/>
    <property type="match status" value="1"/>
</dbReference>
<dbReference type="InterPro" id="IPR001757">
    <property type="entry name" value="P_typ_ATPase"/>
</dbReference>
<dbReference type="EMBL" id="JPKZ01000187">
    <property type="protein sequence ID" value="KHN88767.1"/>
    <property type="molecule type" value="Genomic_DNA"/>
</dbReference>
<feature type="transmembrane region" description="Helical" evidence="8">
    <location>
        <begin position="1023"/>
        <end position="1044"/>
    </location>
</feature>
<feature type="transmembrane region" description="Helical" evidence="8">
    <location>
        <begin position="102"/>
        <end position="123"/>
    </location>
</feature>
<comment type="subcellular location">
    <subcellularLocation>
        <location evidence="1">Membrane</location>
        <topology evidence="1">Multi-pass membrane protein</topology>
    </subcellularLocation>
</comment>
<organism evidence="10 11">
    <name type="scientific">Toxocara canis</name>
    <name type="common">Canine roundworm</name>
    <dbReference type="NCBI Taxonomy" id="6265"/>
    <lineage>
        <taxon>Eukaryota</taxon>
        <taxon>Metazoa</taxon>
        <taxon>Ecdysozoa</taxon>
        <taxon>Nematoda</taxon>
        <taxon>Chromadorea</taxon>
        <taxon>Rhabditida</taxon>
        <taxon>Spirurina</taxon>
        <taxon>Ascaridomorpha</taxon>
        <taxon>Ascaridoidea</taxon>
        <taxon>Toxocaridae</taxon>
        <taxon>Toxocara</taxon>
    </lineage>
</organism>
<dbReference type="SMART" id="SM00831">
    <property type="entry name" value="Cation_ATPase_N"/>
    <property type="match status" value="1"/>
</dbReference>
<evidence type="ECO:0000313" key="10">
    <source>
        <dbReference type="EMBL" id="KHN88767.1"/>
    </source>
</evidence>
<feature type="transmembrane region" description="Helical" evidence="8">
    <location>
        <begin position="1059"/>
        <end position="1076"/>
    </location>
</feature>